<evidence type="ECO:0000256" key="7">
    <source>
        <dbReference type="ARBA" id="ARBA00022989"/>
    </source>
</evidence>
<protein>
    <recommendedName>
        <fullName evidence="3">Molybdate-anion transporter</fullName>
    </recommendedName>
    <alternativeName>
        <fullName evidence="10">Major facilitator superfamily domain-containing protein 5</fullName>
    </alternativeName>
    <alternativeName>
        <fullName evidence="11">Molybdate transporter 2 homolog</fullName>
    </alternativeName>
</protein>
<evidence type="ECO:0000256" key="2">
    <source>
        <dbReference type="ARBA" id="ARBA00004651"/>
    </source>
</evidence>
<dbReference type="Proteomes" id="UP000749309">
    <property type="component" value="Unassembled WGS sequence"/>
</dbReference>
<reference evidence="14" key="1">
    <citation type="submission" date="2020-03" db="EMBL/GenBank/DDBJ databases">
        <title>Whole Genome Sequence of Trichophyton interdigitale from India.</title>
        <authorList>
            <person name="Kumar P."/>
        </authorList>
    </citation>
    <scope>NUCLEOTIDE SEQUENCE</scope>
    <source>
        <strain evidence="14">UCMS-IGIB-CI14</strain>
    </source>
</reference>
<gene>
    <name evidence="14" type="ORF">GY632_0339</name>
</gene>
<keyword evidence="6 13" id="KW-0812">Transmembrane</keyword>
<dbReference type="EMBL" id="JAAQVJ010000006">
    <property type="protein sequence ID" value="KAF3900967.1"/>
    <property type="molecule type" value="Genomic_DNA"/>
</dbReference>
<evidence type="ECO:0000256" key="10">
    <source>
        <dbReference type="ARBA" id="ARBA00030646"/>
    </source>
</evidence>
<dbReference type="SUPFAM" id="SSF103473">
    <property type="entry name" value="MFS general substrate transporter"/>
    <property type="match status" value="1"/>
</dbReference>
<keyword evidence="8" id="KW-0406">Ion transport</keyword>
<feature type="compositionally biased region" description="Low complexity" evidence="12">
    <location>
        <begin position="337"/>
        <end position="346"/>
    </location>
</feature>
<proteinExistence type="predicted"/>
<dbReference type="Gene3D" id="1.20.1250.20">
    <property type="entry name" value="MFS general substrate transporter like domains"/>
    <property type="match status" value="1"/>
</dbReference>
<name>A0A9P4YNL8_9EURO</name>
<accession>A0A9P4YNL8</accession>
<evidence type="ECO:0000313" key="14">
    <source>
        <dbReference type="EMBL" id="KAF3900967.1"/>
    </source>
</evidence>
<feature type="transmembrane region" description="Helical" evidence="13">
    <location>
        <begin position="350"/>
        <end position="369"/>
    </location>
</feature>
<evidence type="ECO:0000256" key="1">
    <source>
        <dbReference type="ARBA" id="ARBA00003019"/>
    </source>
</evidence>
<evidence type="ECO:0000256" key="3">
    <source>
        <dbReference type="ARBA" id="ARBA00021242"/>
    </source>
</evidence>
<evidence type="ECO:0000256" key="4">
    <source>
        <dbReference type="ARBA" id="ARBA00022448"/>
    </source>
</evidence>
<comment type="caution">
    <text evidence="14">The sequence shown here is derived from an EMBL/GenBank/DDBJ whole genome shotgun (WGS) entry which is preliminary data.</text>
</comment>
<keyword evidence="5" id="KW-1003">Cell membrane</keyword>
<feature type="transmembrane region" description="Helical" evidence="13">
    <location>
        <begin position="438"/>
        <end position="457"/>
    </location>
</feature>
<feature type="transmembrane region" description="Helical" evidence="13">
    <location>
        <begin position="196"/>
        <end position="217"/>
    </location>
</feature>
<keyword evidence="4" id="KW-0813">Transport</keyword>
<feature type="transmembrane region" description="Helical" evidence="13">
    <location>
        <begin position="59"/>
        <end position="76"/>
    </location>
</feature>
<keyword evidence="9 13" id="KW-0472">Membrane</keyword>
<dbReference type="PANTHER" id="PTHR23516:SF1">
    <property type="entry name" value="MOLYBDATE-ANION TRANSPORTER"/>
    <property type="match status" value="1"/>
</dbReference>
<evidence type="ECO:0000256" key="9">
    <source>
        <dbReference type="ARBA" id="ARBA00023136"/>
    </source>
</evidence>
<evidence type="ECO:0000256" key="12">
    <source>
        <dbReference type="SAM" id="MobiDB-lite"/>
    </source>
</evidence>
<comment type="subcellular location">
    <subcellularLocation>
        <location evidence="2">Cell membrane</location>
        <topology evidence="2">Multi-pass membrane protein</topology>
    </subcellularLocation>
</comment>
<feature type="transmembrane region" description="Helical" evidence="13">
    <location>
        <begin position="223"/>
        <end position="243"/>
    </location>
</feature>
<dbReference type="InterPro" id="IPR008509">
    <property type="entry name" value="MOT2/MFSD5"/>
</dbReference>
<evidence type="ECO:0000256" key="11">
    <source>
        <dbReference type="ARBA" id="ARBA00032555"/>
    </source>
</evidence>
<dbReference type="InterPro" id="IPR036259">
    <property type="entry name" value="MFS_trans_sf"/>
</dbReference>
<feature type="transmembrane region" description="Helical" evidence="13">
    <location>
        <begin position="96"/>
        <end position="115"/>
    </location>
</feature>
<dbReference type="GO" id="GO:0005886">
    <property type="term" value="C:plasma membrane"/>
    <property type="evidence" value="ECO:0007669"/>
    <property type="project" value="UniProtKB-SubCell"/>
</dbReference>
<organism evidence="14 15">
    <name type="scientific">Trichophyton interdigitale</name>
    <dbReference type="NCBI Taxonomy" id="101480"/>
    <lineage>
        <taxon>Eukaryota</taxon>
        <taxon>Fungi</taxon>
        <taxon>Dikarya</taxon>
        <taxon>Ascomycota</taxon>
        <taxon>Pezizomycotina</taxon>
        <taxon>Eurotiomycetes</taxon>
        <taxon>Eurotiomycetidae</taxon>
        <taxon>Onygenales</taxon>
        <taxon>Arthrodermataceae</taxon>
        <taxon>Trichophyton</taxon>
    </lineage>
</organism>
<comment type="function">
    <text evidence="1">Mediates high-affinity intracellular uptake of the rare oligo-element molybdenum.</text>
</comment>
<dbReference type="Pfam" id="PF05631">
    <property type="entry name" value="MFS_5"/>
    <property type="match status" value="1"/>
</dbReference>
<feature type="transmembrane region" description="Helical" evidence="13">
    <location>
        <begin position="307"/>
        <end position="329"/>
    </location>
</feature>
<dbReference type="AlphaFoldDB" id="A0A9P4YNL8"/>
<feature type="transmembrane region" description="Helical" evidence="13">
    <location>
        <begin position="407"/>
        <end position="426"/>
    </location>
</feature>
<evidence type="ECO:0000256" key="8">
    <source>
        <dbReference type="ARBA" id="ARBA00023065"/>
    </source>
</evidence>
<keyword evidence="7 13" id="KW-1133">Transmembrane helix</keyword>
<dbReference type="GO" id="GO:0006811">
    <property type="term" value="P:monoatomic ion transport"/>
    <property type="evidence" value="ECO:0007669"/>
    <property type="project" value="UniProtKB-KW"/>
</dbReference>
<evidence type="ECO:0000256" key="6">
    <source>
        <dbReference type="ARBA" id="ARBA00022692"/>
    </source>
</evidence>
<feature type="transmembrane region" description="Helical" evidence="13">
    <location>
        <begin position="127"/>
        <end position="150"/>
    </location>
</feature>
<feature type="transmembrane region" description="Helical" evidence="13">
    <location>
        <begin position="264"/>
        <end position="287"/>
    </location>
</feature>
<evidence type="ECO:0000313" key="15">
    <source>
        <dbReference type="Proteomes" id="UP000749309"/>
    </source>
</evidence>
<dbReference type="PANTHER" id="PTHR23516">
    <property type="entry name" value="SAM (S-ADENOSYL METHIONINE) TRANSPORTER"/>
    <property type="match status" value="1"/>
</dbReference>
<feature type="transmembrane region" description="Helical" evidence="13">
    <location>
        <begin position="375"/>
        <end position="395"/>
    </location>
</feature>
<feature type="transmembrane region" description="Helical" evidence="13">
    <location>
        <begin position="156"/>
        <end position="175"/>
    </location>
</feature>
<evidence type="ECO:0000256" key="13">
    <source>
        <dbReference type="SAM" id="Phobius"/>
    </source>
</evidence>
<dbReference type="GO" id="GO:0015098">
    <property type="term" value="F:molybdate ion transmembrane transporter activity"/>
    <property type="evidence" value="ECO:0007669"/>
    <property type="project" value="InterPro"/>
</dbReference>
<feature type="region of interest" description="Disordered" evidence="12">
    <location>
        <begin position="327"/>
        <end position="346"/>
    </location>
</feature>
<evidence type="ECO:0000256" key="5">
    <source>
        <dbReference type="ARBA" id="ARBA00022475"/>
    </source>
</evidence>
<sequence>MCIMDIYTGTLVTLTLANVALTSFRLNDNEGRANLRELTSSVSGLFRDQAHDQQRNDKGLALIFLPVYVLAMASDWMQGPYFFPLYKETLQLHDHVIATLFATGFISGAFSASFVGKLADTFGRRKACLAFCVIYSLSCIMTVSSSNVLVLFLGRVLGGIGTTLLFTVFEAWLVAEFHHKKAASDSTELNQLLGTMTVLSGMVAVLSGLLSNYLVSITGSRKAPFLASPVCLLLASLLILGTWNENYLGNCDNSGSEATEEQHTRIMVLGFITMISEGSMYLFVVFWSPAIISASKNDDIPGSPPFGVIFASFMTAMMLGSQISSQLMVSPPSRGDSSPTPSLSVSRSSGLLTVLLFLGSMSLTCAVVFPTTLLTLWAFCVYEFSIGLYYPNMGVLKSVLIHDMDRAGVYALFRLPLNCFVVAGLAFTTEGGGYRNKVFMTCSILLLVAMVFSHLLLRRP</sequence>